<sequence length="58" mass="6850">NNEYNYWVSKIRIRSEHGVGFLKGRFCSLRGLRLRINNQLSIQFASLWVITAIVLHNF</sequence>
<keyword evidence="5" id="KW-1185">Reference proteome</keyword>
<feature type="non-terminal residue" evidence="4">
    <location>
        <position position="1"/>
    </location>
</feature>
<dbReference type="Pfam" id="PF13359">
    <property type="entry name" value="DDE_Tnp_4"/>
    <property type="match status" value="1"/>
</dbReference>
<dbReference type="Proteomes" id="UP000297245">
    <property type="component" value="Unassembled WGS sequence"/>
</dbReference>
<reference evidence="4 5" key="1">
    <citation type="journal article" date="2019" name="Nat. Ecol. Evol.">
        <title>Megaphylogeny resolves global patterns of mushroom evolution.</title>
        <authorList>
            <person name="Varga T."/>
            <person name="Krizsan K."/>
            <person name="Foldi C."/>
            <person name="Dima B."/>
            <person name="Sanchez-Garcia M."/>
            <person name="Sanchez-Ramirez S."/>
            <person name="Szollosi G.J."/>
            <person name="Szarkandi J.G."/>
            <person name="Papp V."/>
            <person name="Albert L."/>
            <person name="Andreopoulos W."/>
            <person name="Angelini C."/>
            <person name="Antonin V."/>
            <person name="Barry K.W."/>
            <person name="Bougher N.L."/>
            <person name="Buchanan P."/>
            <person name="Buyck B."/>
            <person name="Bense V."/>
            <person name="Catcheside P."/>
            <person name="Chovatia M."/>
            <person name="Cooper J."/>
            <person name="Damon W."/>
            <person name="Desjardin D."/>
            <person name="Finy P."/>
            <person name="Geml J."/>
            <person name="Haridas S."/>
            <person name="Hughes K."/>
            <person name="Justo A."/>
            <person name="Karasinski D."/>
            <person name="Kautmanova I."/>
            <person name="Kiss B."/>
            <person name="Kocsube S."/>
            <person name="Kotiranta H."/>
            <person name="LaButti K.M."/>
            <person name="Lechner B.E."/>
            <person name="Liimatainen K."/>
            <person name="Lipzen A."/>
            <person name="Lukacs Z."/>
            <person name="Mihaltcheva S."/>
            <person name="Morgado L.N."/>
            <person name="Niskanen T."/>
            <person name="Noordeloos M.E."/>
            <person name="Ohm R.A."/>
            <person name="Ortiz-Santana B."/>
            <person name="Ovrebo C."/>
            <person name="Racz N."/>
            <person name="Riley R."/>
            <person name="Savchenko A."/>
            <person name="Shiryaev A."/>
            <person name="Soop K."/>
            <person name="Spirin V."/>
            <person name="Szebenyi C."/>
            <person name="Tomsovsky M."/>
            <person name="Tulloss R.E."/>
            <person name="Uehling J."/>
            <person name="Grigoriev I.V."/>
            <person name="Vagvolgyi C."/>
            <person name="Papp T."/>
            <person name="Martin F.M."/>
            <person name="Miettinen O."/>
            <person name="Hibbett D.S."/>
            <person name="Nagy L.G."/>
        </authorList>
    </citation>
    <scope>NUCLEOTIDE SEQUENCE [LARGE SCALE GENOMIC DNA]</scope>
    <source>
        <strain evidence="4 5">CBS 962.96</strain>
    </source>
</reference>
<accession>A0A4S8LUC5</accession>
<keyword evidence="2" id="KW-0479">Metal-binding</keyword>
<protein>
    <recommendedName>
        <fullName evidence="3">DDE Tnp4 domain-containing protein</fullName>
    </recommendedName>
</protein>
<comment type="cofactor">
    <cofactor evidence="1">
        <name>a divalent metal cation</name>
        <dbReference type="ChEBI" id="CHEBI:60240"/>
    </cofactor>
</comment>
<evidence type="ECO:0000313" key="5">
    <source>
        <dbReference type="Proteomes" id="UP000297245"/>
    </source>
</evidence>
<feature type="domain" description="DDE Tnp4" evidence="3">
    <location>
        <begin position="2"/>
        <end position="57"/>
    </location>
</feature>
<feature type="non-terminal residue" evidence="4">
    <location>
        <position position="58"/>
    </location>
</feature>
<gene>
    <name evidence="4" type="ORF">K435DRAFT_639753</name>
</gene>
<evidence type="ECO:0000313" key="4">
    <source>
        <dbReference type="EMBL" id="THU93179.1"/>
    </source>
</evidence>
<dbReference type="AlphaFoldDB" id="A0A4S8LUC5"/>
<evidence type="ECO:0000259" key="3">
    <source>
        <dbReference type="Pfam" id="PF13359"/>
    </source>
</evidence>
<proteinExistence type="predicted"/>
<dbReference type="GO" id="GO:0046872">
    <property type="term" value="F:metal ion binding"/>
    <property type="evidence" value="ECO:0007669"/>
    <property type="project" value="UniProtKB-KW"/>
</dbReference>
<dbReference type="OrthoDB" id="2649667at2759"/>
<evidence type="ECO:0000256" key="1">
    <source>
        <dbReference type="ARBA" id="ARBA00001968"/>
    </source>
</evidence>
<name>A0A4S8LUC5_DENBC</name>
<dbReference type="InterPro" id="IPR027806">
    <property type="entry name" value="HARBI1_dom"/>
</dbReference>
<evidence type="ECO:0000256" key="2">
    <source>
        <dbReference type="ARBA" id="ARBA00022723"/>
    </source>
</evidence>
<organism evidence="4 5">
    <name type="scientific">Dendrothele bispora (strain CBS 962.96)</name>
    <dbReference type="NCBI Taxonomy" id="1314807"/>
    <lineage>
        <taxon>Eukaryota</taxon>
        <taxon>Fungi</taxon>
        <taxon>Dikarya</taxon>
        <taxon>Basidiomycota</taxon>
        <taxon>Agaricomycotina</taxon>
        <taxon>Agaricomycetes</taxon>
        <taxon>Agaricomycetidae</taxon>
        <taxon>Agaricales</taxon>
        <taxon>Agaricales incertae sedis</taxon>
        <taxon>Dendrothele</taxon>
    </lineage>
</organism>
<dbReference type="EMBL" id="ML179256">
    <property type="protein sequence ID" value="THU93179.1"/>
    <property type="molecule type" value="Genomic_DNA"/>
</dbReference>